<dbReference type="InterPro" id="IPR013780">
    <property type="entry name" value="Glyco_hydro_b"/>
</dbReference>
<dbReference type="EMBL" id="JAQOMS010000002">
    <property type="protein sequence ID" value="MDC2888795.1"/>
    <property type="molecule type" value="Genomic_DNA"/>
</dbReference>
<name>A0ABT5FB98_9GAMM</name>
<gene>
    <name evidence="1" type="ORF">PN838_08430</name>
</gene>
<organism evidence="1 2">
    <name type="scientific">Psychrosphaera algicola</name>
    <dbReference type="NCBI Taxonomy" id="3023714"/>
    <lineage>
        <taxon>Bacteria</taxon>
        <taxon>Pseudomonadati</taxon>
        <taxon>Pseudomonadota</taxon>
        <taxon>Gammaproteobacteria</taxon>
        <taxon>Alteromonadales</taxon>
        <taxon>Pseudoalteromonadaceae</taxon>
        <taxon>Psychrosphaera</taxon>
    </lineage>
</organism>
<dbReference type="Gene3D" id="2.60.40.1180">
    <property type="entry name" value="Golgi alpha-mannosidase II"/>
    <property type="match status" value="1"/>
</dbReference>
<dbReference type="RefSeq" id="WP_272180366.1">
    <property type="nucleotide sequence ID" value="NZ_JAQOMS010000002.1"/>
</dbReference>
<evidence type="ECO:0000313" key="1">
    <source>
        <dbReference type="EMBL" id="MDC2888795.1"/>
    </source>
</evidence>
<sequence length="392" mass="43910">MLPFGDANRYIYGGTKYFKQQRAAAESTWKGPKIKTNGKPNQNLFVKFAPVSLSNPDQPFVLTINGYKWQRVDNFTQSTASDTHFVLEPRSGKITFGNGQQGRIPDADQYVVLDYLSGRQPGFIDYYQKMKDVDPTIQILSCFEKESFVAQMAKANLPFDGLTKHYYPNMLKRGGHQKFMPSLLSGIDISHKIDEMMSWYKKYPNPALSIEDQKIWLTEYDTKNHINQIAIMHTVINNHSNDVAAMLGHSLFLNNDTPMVTDDGIIRPHALPIEVFSKHMFDNFVEVSVKGKPNHYEQRSFPAFLASASINKIKNNFAVVLTNTSETKTTTAQININGVDVKAGVTAEIWALQSNTGKIIDDNTKASPNAVSLSHIRDMPNIGTSLSVPVAP</sequence>
<comment type="caution">
    <text evidence="1">The sequence shown here is derived from an EMBL/GenBank/DDBJ whole genome shotgun (WGS) entry which is preliminary data.</text>
</comment>
<protein>
    <submittedName>
        <fullName evidence="1">Uncharacterized protein</fullName>
    </submittedName>
</protein>
<proteinExistence type="predicted"/>
<dbReference type="Gene3D" id="3.20.20.80">
    <property type="entry name" value="Glycosidases"/>
    <property type="match status" value="1"/>
</dbReference>
<dbReference type="InterPro" id="IPR017853">
    <property type="entry name" value="GH"/>
</dbReference>
<accession>A0ABT5FB98</accession>
<evidence type="ECO:0000313" key="2">
    <source>
        <dbReference type="Proteomes" id="UP001528411"/>
    </source>
</evidence>
<keyword evidence="2" id="KW-1185">Reference proteome</keyword>
<dbReference type="Proteomes" id="UP001528411">
    <property type="component" value="Unassembled WGS sequence"/>
</dbReference>
<dbReference type="SUPFAM" id="SSF51445">
    <property type="entry name" value="(Trans)glycosidases"/>
    <property type="match status" value="1"/>
</dbReference>
<reference evidence="1 2" key="1">
    <citation type="submission" date="2023-01" db="EMBL/GenBank/DDBJ databases">
        <title>Psychrosphaera sp. nov., isolated from marine algae.</title>
        <authorList>
            <person name="Bayburt H."/>
            <person name="Choi B.J."/>
            <person name="Kim J.M."/>
            <person name="Choi D.G."/>
            <person name="Jeon C.O."/>
        </authorList>
    </citation>
    <scope>NUCLEOTIDE SEQUENCE [LARGE SCALE GENOMIC DNA]</scope>
    <source>
        <strain evidence="1 2">G1-22</strain>
    </source>
</reference>